<evidence type="ECO:0000256" key="4">
    <source>
        <dbReference type="ARBA" id="ARBA00022989"/>
    </source>
</evidence>
<feature type="transmembrane region" description="Helical" evidence="6">
    <location>
        <begin position="186"/>
        <end position="203"/>
    </location>
</feature>
<evidence type="ECO:0000256" key="2">
    <source>
        <dbReference type="ARBA" id="ARBA00022448"/>
    </source>
</evidence>
<dbReference type="GO" id="GO:0005886">
    <property type="term" value="C:plasma membrane"/>
    <property type="evidence" value="ECO:0007669"/>
    <property type="project" value="TreeGrafter"/>
</dbReference>
<evidence type="ECO:0000313" key="9">
    <source>
        <dbReference type="EMBL" id="CAB4336085.1"/>
    </source>
</evidence>
<dbReference type="InterPro" id="IPR002524">
    <property type="entry name" value="Cation_efflux"/>
</dbReference>
<dbReference type="Gene3D" id="1.20.1510.10">
    <property type="entry name" value="Cation efflux protein transmembrane domain"/>
    <property type="match status" value="1"/>
</dbReference>
<evidence type="ECO:0000256" key="3">
    <source>
        <dbReference type="ARBA" id="ARBA00022692"/>
    </source>
</evidence>
<evidence type="ECO:0000313" key="11">
    <source>
        <dbReference type="EMBL" id="CAB4706147.1"/>
    </source>
</evidence>
<feature type="domain" description="Cation efflux protein transmembrane" evidence="7">
    <location>
        <begin position="18"/>
        <end position="211"/>
    </location>
</feature>
<dbReference type="EMBL" id="CAESAD010000006">
    <property type="protein sequence ID" value="CAB4340990.1"/>
    <property type="molecule type" value="Genomic_DNA"/>
</dbReference>
<feature type="transmembrane region" description="Helical" evidence="6">
    <location>
        <begin position="118"/>
        <end position="140"/>
    </location>
</feature>
<dbReference type="PANTHER" id="PTHR43840">
    <property type="entry name" value="MITOCHONDRIAL METAL TRANSPORTER 1-RELATED"/>
    <property type="match status" value="1"/>
</dbReference>
<dbReference type="InterPro" id="IPR036837">
    <property type="entry name" value="Cation_efflux_CTD_sf"/>
</dbReference>
<dbReference type="GO" id="GO:0006882">
    <property type="term" value="P:intracellular zinc ion homeostasis"/>
    <property type="evidence" value="ECO:0007669"/>
    <property type="project" value="TreeGrafter"/>
</dbReference>
<reference evidence="14" key="1">
    <citation type="submission" date="2020-05" db="EMBL/GenBank/DDBJ databases">
        <authorList>
            <person name="Chiriac C."/>
            <person name="Salcher M."/>
            <person name="Ghai R."/>
            <person name="Kavagutti S V."/>
        </authorList>
    </citation>
    <scope>NUCLEOTIDE SEQUENCE</scope>
</reference>
<evidence type="ECO:0000313" key="14">
    <source>
        <dbReference type="EMBL" id="CAB5021352.1"/>
    </source>
</evidence>
<dbReference type="GO" id="GO:0015093">
    <property type="term" value="F:ferrous iron transmembrane transporter activity"/>
    <property type="evidence" value="ECO:0007669"/>
    <property type="project" value="TreeGrafter"/>
</dbReference>
<protein>
    <submittedName>
        <fullName evidence="14">Unannotated protein</fullName>
    </submittedName>
</protein>
<dbReference type="InterPro" id="IPR027470">
    <property type="entry name" value="Cation_efflux_CTD"/>
</dbReference>
<dbReference type="EMBL" id="CAFBQG010000188">
    <property type="protein sequence ID" value="CAB5054622.1"/>
    <property type="molecule type" value="Genomic_DNA"/>
</dbReference>
<dbReference type="EMBL" id="CAFAAO010000008">
    <property type="protein sequence ID" value="CAB4802702.1"/>
    <property type="molecule type" value="Genomic_DNA"/>
</dbReference>
<feature type="transmembrane region" description="Helical" evidence="6">
    <location>
        <begin position="43"/>
        <end position="64"/>
    </location>
</feature>
<dbReference type="InterPro" id="IPR027469">
    <property type="entry name" value="Cation_efflux_TMD_sf"/>
</dbReference>
<dbReference type="SUPFAM" id="SSF161111">
    <property type="entry name" value="Cation efflux protein transmembrane domain-like"/>
    <property type="match status" value="1"/>
</dbReference>
<dbReference type="PANTHER" id="PTHR43840:SF15">
    <property type="entry name" value="MITOCHONDRIAL METAL TRANSPORTER 1-RELATED"/>
    <property type="match status" value="1"/>
</dbReference>
<dbReference type="EMBL" id="CAFBIX010000076">
    <property type="protein sequence ID" value="CAB4850667.1"/>
    <property type="molecule type" value="Genomic_DNA"/>
</dbReference>
<gene>
    <name evidence="11" type="ORF">UFOPK2648_00603</name>
    <name evidence="12" type="ORF">UFOPK3037_00741</name>
    <name evidence="13" type="ORF">UFOPK3278_01291</name>
    <name evidence="9" type="ORF">UFOPK3406_00600</name>
    <name evidence="10" type="ORF">UFOPK3925_00986</name>
    <name evidence="14" type="ORF">UFOPK4097_00956</name>
    <name evidence="15" type="ORF">UFOPK4301_01236</name>
</gene>
<comment type="subcellular location">
    <subcellularLocation>
        <location evidence="1">Membrane</location>
        <topology evidence="1">Multi-pass membrane protein</topology>
    </subcellularLocation>
</comment>
<evidence type="ECO:0000259" key="7">
    <source>
        <dbReference type="Pfam" id="PF01545"/>
    </source>
</evidence>
<evidence type="ECO:0000256" key="6">
    <source>
        <dbReference type="SAM" id="Phobius"/>
    </source>
</evidence>
<dbReference type="AlphaFoldDB" id="A0A6J7R2U7"/>
<dbReference type="EMBL" id="CAEZYC010000024">
    <property type="protein sequence ID" value="CAB4706147.1"/>
    <property type="molecule type" value="Genomic_DNA"/>
</dbReference>
<dbReference type="EMBL" id="CAFBPK010000014">
    <property type="protein sequence ID" value="CAB5021352.1"/>
    <property type="molecule type" value="Genomic_DNA"/>
</dbReference>
<dbReference type="SUPFAM" id="SSF160240">
    <property type="entry name" value="Cation efflux protein cytoplasmic domain-like"/>
    <property type="match status" value="1"/>
</dbReference>
<dbReference type="Pfam" id="PF01545">
    <property type="entry name" value="Cation_efflux"/>
    <property type="match status" value="1"/>
</dbReference>
<dbReference type="EMBL" id="CAESAI010000010">
    <property type="protein sequence ID" value="CAB4336085.1"/>
    <property type="molecule type" value="Genomic_DNA"/>
</dbReference>
<dbReference type="InterPro" id="IPR050291">
    <property type="entry name" value="CDF_Transporter"/>
</dbReference>
<feature type="domain" description="Cation efflux protein cytoplasmic" evidence="8">
    <location>
        <begin position="215"/>
        <end position="292"/>
    </location>
</feature>
<keyword evidence="2" id="KW-0813">Transport</keyword>
<keyword evidence="3 6" id="KW-0812">Transmembrane</keyword>
<dbReference type="InterPro" id="IPR058533">
    <property type="entry name" value="Cation_efflux_TM"/>
</dbReference>
<dbReference type="Pfam" id="PF16916">
    <property type="entry name" value="ZT_dimer"/>
    <property type="match status" value="1"/>
</dbReference>
<evidence type="ECO:0000259" key="8">
    <source>
        <dbReference type="Pfam" id="PF16916"/>
    </source>
</evidence>
<dbReference type="GO" id="GO:0015086">
    <property type="term" value="F:cadmium ion transmembrane transporter activity"/>
    <property type="evidence" value="ECO:0007669"/>
    <property type="project" value="TreeGrafter"/>
</dbReference>
<keyword evidence="5 6" id="KW-0472">Membrane</keyword>
<sequence length="310" mass="33627">MTSAQTTNPQINLAKFAWMSIIVSVIVFGIKMAAWWTTGSVGLLSDALESTVNIVAAVVALFALRTAMKPADAEHHFGRGKAEYFSASIEGFMILLAALIIVFTAIERIMAPRALEQIGWGLTISTVAAVINGGTALILLRAGKLHRSPVLVADGKHLLTDVWTSVGVIVGVGLVVVTGWNRLDGVVALAVGLNIIVTGVNLLRTSTAGLMDKALSDEDHTKIVEVLTKYESDTVKFHALQTREAGRQRFVSMHVLVPGAWTIQKGHDLSEELEADIIRDLPNTIVTTHVEPLEDERSWADEPEGQHRWK</sequence>
<organism evidence="14">
    <name type="scientific">freshwater metagenome</name>
    <dbReference type="NCBI Taxonomy" id="449393"/>
    <lineage>
        <taxon>unclassified sequences</taxon>
        <taxon>metagenomes</taxon>
        <taxon>ecological metagenomes</taxon>
    </lineage>
</organism>
<evidence type="ECO:0000313" key="10">
    <source>
        <dbReference type="EMBL" id="CAB4340990.1"/>
    </source>
</evidence>
<dbReference type="NCBIfam" id="TIGR01297">
    <property type="entry name" value="CDF"/>
    <property type="match status" value="1"/>
</dbReference>
<keyword evidence="4 6" id="KW-1133">Transmembrane helix</keyword>
<feature type="transmembrane region" description="Helical" evidence="6">
    <location>
        <begin position="84"/>
        <end position="106"/>
    </location>
</feature>
<dbReference type="GO" id="GO:0015341">
    <property type="term" value="F:zinc efflux antiporter activity"/>
    <property type="evidence" value="ECO:0007669"/>
    <property type="project" value="TreeGrafter"/>
</dbReference>
<evidence type="ECO:0000313" key="12">
    <source>
        <dbReference type="EMBL" id="CAB4802702.1"/>
    </source>
</evidence>
<evidence type="ECO:0000256" key="5">
    <source>
        <dbReference type="ARBA" id="ARBA00023136"/>
    </source>
</evidence>
<evidence type="ECO:0000313" key="13">
    <source>
        <dbReference type="EMBL" id="CAB4850667.1"/>
    </source>
</evidence>
<evidence type="ECO:0000313" key="15">
    <source>
        <dbReference type="EMBL" id="CAB5054622.1"/>
    </source>
</evidence>
<name>A0A6J7R2U7_9ZZZZ</name>
<feature type="transmembrane region" description="Helical" evidence="6">
    <location>
        <begin position="16"/>
        <end position="37"/>
    </location>
</feature>
<accession>A0A6J7R2U7</accession>
<proteinExistence type="predicted"/>
<dbReference type="Gene3D" id="3.30.70.1350">
    <property type="entry name" value="Cation efflux protein, cytoplasmic domain"/>
    <property type="match status" value="1"/>
</dbReference>
<evidence type="ECO:0000256" key="1">
    <source>
        <dbReference type="ARBA" id="ARBA00004141"/>
    </source>
</evidence>
<feature type="transmembrane region" description="Helical" evidence="6">
    <location>
        <begin position="161"/>
        <end position="180"/>
    </location>
</feature>